<proteinExistence type="predicted"/>
<gene>
    <name evidence="2" type="ORF">C2G38_2227026</name>
</gene>
<keyword evidence="3" id="KW-1185">Reference proteome</keyword>
<comment type="caution">
    <text evidence="2">The sequence shown here is derived from an EMBL/GenBank/DDBJ whole genome shotgun (WGS) entry which is preliminary data.</text>
</comment>
<feature type="region of interest" description="Disordered" evidence="1">
    <location>
        <begin position="89"/>
        <end position="118"/>
    </location>
</feature>
<dbReference type="Proteomes" id="UP000266673">
    <property type="component" value="Unassembled WGS sequence"/>
</dbReference>
<evidence type="ECO:0000313" key="3">
    <source>
        <dbReference type="Proteomes" id="UP000266673"/>
    </source>
</evidence>
<reference evidence="2 3" key="1">
    <citation type="submission" date="2018-06" db="EMBL/GenBank/DDBJ databases">
        <title>Comparative genomics reveals the genomic features of Rhizophagus irregularis, R. cerebriforme, R. diaphanum and Gigaspora rosea, and their symbiotic lifestyle signature.</title>
        <authorList>
            <person name="Morin E."/>
            <person name="San Clemente H."/>
            <person name="Chen E.C.H."/>
            <person name="De La Providencia I."/>
            <person name="Hainaut M."/>
            <person name="Kuo A."/>
            <person name="Kohler A."/>
            <person name="Murat C."/>
            <person name="Tang N."/>
            <person name="Roy S."/>
            <person name="Loubradou J."/>
            <person name="Henrissat B."/>
            <person name="Grigoriev I.V."/>
            <person name="Corradi N."/>
            <person name="Roux C."/>
            <person name="Martin F.M."/>
        </authorList>
    </citation>
    <scope>NUCLEOTIDE SEQUENCE [LARGE SCALE GENOMIC DNA]</scope>
    <source>
        <strain evidence="2 3">DAOM 194757</strain>
    </source>
</reference>
<protein>
    <submittedName>
        <fullName evidence="2">Uncharacterized protein</fullName>
    </submittedName>
</protein>
<organism evidence="2 3">
    <name type="scientific">Gigaspora rosea</name>
    <dbReference type="NCBI Taxonomy" id="44941"/>
    <lineage>
        <taxon>Eukaryota</taxon>
        <taxon>Fungi</taxon>
        <taxon>Fungi incertae sedis</taxon>
        <taxon>Mucoromycota</taxon>
        <taxon>Glomeromycotina</taxon>
        <taxon>Glomeromycetes</taxon>
        <taxon>Diversisporales</taxon>
        <taxon>Gigasporaceae</taxon>
        <taxon>Gigaspora</taxon>
    </lineage>
</organism>
<dbReference type="AlphaFoldDB" id="A0A397TZA3"/>
<evidence type="ECO:0000256" key="1">
    <source>
        <dbReference type="SAM" id="MobiDB-lite"/>
    </source>
</evidence>
<dbReference type="EMBL" id="QKWP01002605">
    <property type="protein sequence ID" value="RIB02731.1"/>
    <property type="molecule type" value="Genomic_DNA"/>
</dbReference>
<sequence>MCSDKLLKKIGSKISRKLTPKKKNSKFIREETIAPLGLAIILLIFTSNIKNNAILYNNNKLQTYIPEIVIDTEDAFVRTTLHIKDLNGSGVSKAESQESNISTTSDSATSDLSTIDID</sequence>
<accession>A0A397TZA3</accession>
<name>A0A397TZA3_9GLOM</name>
<feature type="compositionally biased region" description="Low complexity" evidence="1">
    <location>
        <begin position="99"/>
        <end position="118"/>
    </location>
</feature>
<evidence type="ECO:0000313" key="2">
    <source>
        <dbReference type="EMBL" id="RIB02731.1"/>
    </source>
</evidence>